<feature type="chain" id="PRO_5015577604" evidence="1">
    <location>
        <begin position="27"/>
        <end position="161"/>
    </location>
</feature>
<dbReference type="EMBL" id="PNEN01000524">
    <property type="protein sequence ID" value="PPJ56172.1"/>
    <property type="molecule type" value="Genomic_DNA"/>
</dbReference>
<evidence type="ECO:0000256" key="1">
    <source>
        <dbReference type="SAM" id="SignalP"/>
    </source>
</evidence>
<keyword evidence="1" id="KW-0732">Signal</keyword>
<dbReference type="Proteomes" id="UP000237631">
    <property type="component" value="Unassembled WGS sequence"/>
</dbReference>
<evidence type="ECO:0000313" key="3">
    <source>
        <dbReference type="Proteomes" id="UP000237631"/>
    </source>
</evidence>
<comment type="caution">
    <text evidence="2">The sequence shown here is derived from an EMBL/GenBank/DDBJ whole genome shotgun (WGS) entry which is preliminary data.</text>
</comment>
<proteinExistence type="predicted"/>
<sequence length="161" mass="18477">MRLLNSKTYLMALATILTTTQAKAMAHETCLEACEAYGRSPNLDNLLQSSIPNIAVEESFQALWEKQLSDQLICTIKCFDADDAEWEEVEEAWQEQPRALRWLLRTAGLETIVRQIAVVSSGVARAIAARERVQEKWDEWWAERERMARKTDVMAAEDWSD</sequence>
<organism evidence="2 3">
    <name type="scientific">Cercospora berteroae</name>
    <dbReference type="NCBI Taxonomy" id="357750"/>
    <lineage>
        <taxon>Eukaryota</taxon>
        <taxon>Fungi</taxon>
        <taxon>Dikarya</taxon>
        <taxon>Ascomycota</taxon>
        <taxon>Pezizomycotina</taxon>
        <taxon>Dothideomycetes</taxon>
        <taxon>Dothideomycetidae</taxon>
        <taxon>Mycosphaerellales</taxon>
        <taxon>Mycosphaerellaceae</taxon>
        <taxon>Cercospora</taxon>
    </lineage>
</organism>
<protein>
    <submittedName>
        <fullName evidence="2">Uncharacterized protein</fullName>
    </submittedName>
</protein>
<evidence type="ECO:0000313" key="2">
    <source>
        <dbReference type="EMBL" id="PPJ56172.1"/>
    </source>
</evidence>
<keyword evidence="3" id="KW-1185">Reference proteome</keyword>
<gene>
    <name evidence="2" type="ORF">CBER1_09084</name>
</gene>
<feature type="signal peptide" evidence="1">
    <location>
        <begin position="1"/>
        <end position="26"/>
    </location>
</feature>
<accession>A0A2S6C8X3</accession>
<dbReference type="AlphaFoldDB" id="A0A2S6C8X3"/>
<name>A0A2S6C8X3_9PEZI</name>
<reference evidence="3" key="1">
    <citation type="journal article" date="2017" name="bioRxiv">
        <title>Conservation of a gene cluster reveals novel cercosporin biosynthetic mechanisms and extends production to the genus Colletotrichum.</title>
        <authorList>
            <person name="de Jonge R."/>
            <person name="Ebert M.K."/>
            <person name="Huitt-Roehl C.R."/>
            <person name="Pal P."/>
            <person name="Suttle J.C."/>
            <person name="Spanner R.E."/>
            <person name="Neubauer J.D."/>
            <person name="Jurick W.M.II."/>
            <person name="Stott K.A."/>
            <person name="Secor G.A."/>
            <person name="Thomma B.P.H.J."/>
            <person name="Van de Peer Y."/>
            <person name="Townsend C.A."/>
            <person name="Bolton M.D."/>
        </authorList>
    </citation>
    <scope>NUCLEOTIDE SEQUENCE [LARGE SCALE GENOMIC DNA]</scope>
    <source>
        <strain evidence="3">CBS538.71</strain>
    </source>
</reference>